<dbReference type="EMBL" id="CADIKL010000099">
    <property type="protein sequence ID" value="CAB3810513.1"/>
    <property type="molecule type" value="Genomic_DNA"/>
</dbReference>
<dbReference type="Proteomes" id="UP000494119">
    <property type="component" value="Unassembled WGS sequence"/>
</dbReference>
<proteinExistence type="predicted"/>
<keyword evidence="3" id="KW-1185">Reference proteome</keyword>
<evidence type="ECO:0000313" key="2">
    <source>
        <dbReference type="EMBL" id="CAB3810513.1"/>
    </source>
</evidence>
<name>A0A6J5H2I6_9BURK</name>
<organism evidence="2 3">
    <name type="scientific">Paraburkholderia caffeinitolerans</name>
    <dbReference type="NCBI Taxonomy" id="1723730"/>
    <lineage>
        <taxon>Bacteria</taxon>
        <taxon>Pseudomonadati</taxon>
        <taxon>Pseudomonadota</taxon>
        <taxon>Betaproteobacteria</taxon>
        <taxon>Burkholderiales</taxon>
        <taxon>Burkholderiaceae</taxon>
        <taxon>Paraburkholderia</taxon>
    </lineage>
</organism>
<sequence length="53" mass="5753">MRVSSHSTAIIEKPAIVAARGCAPPMPPRPPVRIQRPDGSPLKCWFATEKNVS</sequence>
<dbReference type="AlphaFoldDB" id="A0A6J5H2I6"/>
<feature type="region of interest" description="Disordered" evidence="1">
    <location>
        <begin position="21"/>
        <end position="40"/>
    </location>
</feature>
<accession>A0A6J5H2I6</accession>
<evidence type="ECO:0000256" key="1">
    <source>
        <dbReference type="SAM" id="MobiDB-lite"/>
    </source>
</evidence>
<protein>
    <submittedName>
        <fullName evidence="2">Uncharacterized protein</fullName>
    </submittedName>
</protein>
<gene>
    <name evidence="2" type="ORF">LMG28688_07263</name>
</gene>
<reference evidence="2 3" key="1">
    <citation type="submission" date="2020-04" db="EMBL/GenBank/DDBJ databases">
        <authorList>
            <person name="De Canck E."/>
        </authorList>
    </citation>
    <scope>NUCLEOTIDE SEQUENCE [LARGE SCALE GENOMIC DNA]</scope>
    <source>
        <strain evidence="2 3">LMG 28688</strain>
    </source>
</reference>
<evidence type="ECO:0000313" key="3">
    <source>
        <dbReference type="Proteomes" id="UP000494119"/>
    </source>
</evidence>